<dbReference type="GO" id="GO:0005096">
    <property type="term" value="F:GTPase activator activity"/>
    <property type="evidence" value="ECO:0007669"/>
    <property type="project" value="UniProtKB-KW"/>
</dbReference>
<dbReference type="GO" id="GO:0006913">
    <property type="term" value="P:nucleocytoplasmic transport"/>
    <property type="evidence" value="ECO:0007669"/>
    <property type="project" value="TreeGrafter"/>
</dbReference>
<evidence type="ECO:0000256" key="3">
    <source>
        <dbReference type="ARBA" id="ARBA00022737"/>
    </source>
</evidence>
<dbReference type="Proteomes" id="UP000504611">
    <property type="component" value="Unplaced"/>
</dbReference>
<keyword evidence="3" id="KW-0677">Repeat</keyword>
<evidence type="ECO:0000313" key="4">
    <source>
        <dbReference type="Proteomes" id="UP000504611"/>
    </source>
</evidence>
<dbReference type="AlphaFoldDB" id="A0A6I9PII3"/>
<dbReference type="GO" id="GO:0048471">
    <property type="term" value="C:perinuclear region of cytoplasm"/>
    <property type="evidence" value="ECO:0007669"/>
    <property type="project" value="TreeGrafter"/>
</dbReference>
<dbReference type="InterPro" id="IPR032675">
    <property type="entry name" value="LRR_dom_sf"/>
</dbReference>
<dbReference type="GO" id="GO:0005634">
    <property type="term" value="C:nucleus"/>
    <property type="evidence" value="ECO:0007669"/>
    <property type="project" value="TreeGrafter"/>
</dbReference>
<dbReference type="Pfam" id="PF13516">
    <property type="entry name" value="LRR_6"/>
    <property type="match status" value="1"/>
</dbReference>
<dbReference type="InterPro" id="IPR001611">
    <property type="entry name" value="Leu-rich_rpt"/>
</dbReference>
<keyword evidence="2" id="KW-0433">Leucine-rich repeat</keyword>
<dbReference type="InterPro" id="IPR027038">
    <property type="entry name" value="RanGap"/>
</dbReference>
<reference evidence="5" key="1">
    <citation type="submission" date="2025-08" db="UniProtKB">
        <authorList>
            <consortium name="RefSeq"/>
        </authorList>
    </citation>
    <scope>IDENTIFICATION</scope>
    <source>
        <tissue evidence="5">Muscle</tissue>
    </source>
</reference>
<keyword evidence="4" id="KW-1185">Reference proteome</keyword>
<keyword evidence="1" id="KW-0343">GTPase activation</keyword>
<proteinExistence type="predicted"/>
<sequence>MTSLQRLNVSHSIMSTSGAVMLVRCLNVSQRVTSVELRPQSESFICFGIVKAEEASCRLTHCSLKGDELERLLEILQRGPHLSNLNLSSNQLGDEGVKRFLDSLQTLKITSYVNLSGNGLTQQGVLDVVSALCNCNHVSGGEVSLGAEQKCLIWFTQCEGSVKMLSVRESCLEHDHLIRLAEIVSICSSPIKLE</sequence>
<dbReference type="GO" id="GO:0031267">
    <property type="term" value="F:small GTPase binding"/>
    <property type="evidence" value="ECO:0007669"/>
    <property type="project" value="TreeGrafter"/>
</dbReference>
<dbReference type="RefSeq" id="XP_010786818.1">
    <property type="nucleotide sequence ID" value="XM_010788516.1"/>
</dbReference>
<accession>A0A6I9PII3</accession>
<dbReference type="GO" id="GO:0005829">
    <property type="term" value="C:cytosol"/>
    <property type="evidence" value="ECO:0007669"/>
    <property type="project" value="TreeGrafter"/>
</dbReference>
<evidence type="ECO:0000313" key="5">
    <source>
        <dbReference type="RefSeq" id="XP_010786818.1"/>
    </source>
</evidence>
<dbReference type="GeneID" id="104960453"/>
<dbReference type="Gene3D" id="3.80.10.10">
    <property type="entry name" value="Ribonuclease Inhibitor"/>
    <property type="match status" value="1"/>
</dbReference>
<evidence type="ECO:0000256" key="1">
    <source>
        <dbReference type="ARBA" id="ARBA00022468"/>
    </source>
</evidence>
<dbReference type="SUPFAM" id="SSF52047">
    <property type="entry name" value="RNI-like"/>
    <property type="match status" value="1"/>
</dbReference>
<dbReference type="SMART" id="SM00368">
    <property type="entry name" value="LRR_RI"/>
    <property type="match status" value="2"/>
</dbReference>
<dbReference type="OrthoDB" id="120976at2759"/>
<protein>
    <submittedName>
        <fullName evidence="5">Protein NLRC5-like</fullName>
    </submittedName>
</protein>
<name>A0A6I9PII3_9TELE</name>
<gene>
    <name evidence="5" type="primary">LOC104960453</name>
</gene>
<dbReference type="KEGG" id="ncc:104960453"/>
<evidence type="ECO:0000256" key="2">
    <source>
        <dbReference type="ARBA" id="ARBA00022614"/>
    </source>
</evidence>
<dbReference type="PANTHER" id="PTHR24113">
    <property type="entry name" value="RAN GTPASE-ACTIVATING PROTEIN 1"/>
    <property type="match status" value="1"/>
</dbReference>
<organism evidence="4 5">
    <name type="scientific">Notothenia coriiceps</name>
    <name type="common">black rockcod</name>
    <dbReference type="NCBI Taxonomy" id="8208"/>
    <lineage>
        <taxon>Eukaryota</taxon>
        <taxon>Metazoa</taxon>
        <taxon>Chordata</taxon>
        <taxon>Craniata</taxon>
        <taxon>Vertebrata</taxon>
        <taxon>Euteleostomi</taxon>
        <taxon>Actinopterygii</taxon>
        <taxon>Neopterygii</taxon>
        <taxon>Teleostei</taxon>
        <taxon>Neoteleostei</taxon>
        <taxon>Acanthomorphata</taxon>
        <taxon>Eupercaria</taxon>
        <taxon>Perciformes</taxon>
        <taxon>Notothenioidei</taxon>
        <taxon>Nototheniidae</taxon>
        <taxon>Notothenia</taxon>
    </lineage>
</organism>
<dbReference type="PANTHER" id="PTHR24113:SF12">
    <property type="entry name" value="RAN GTPASE-ACTIVATING PROTEIN 1"/>
    <property type="match status" value="1"/>
</dbReference>